<evidence type="ECO:0000313" key="1">
    <source>
        <dbReference type="EMBL" id="GEU38213.1"/>
    </source>
</evidence>
<organism evidence="1">
    <name type="scientific">Tanacetum cinerariifolium</name>
    <name type="common">Dalmatian daisy</name>
    <name type="synonym">Chrysanthemum cinerariifolium</name>
    <dbReference type="NCBI Taxonomy" id="118510"/>
    <lineage>
        <taxon>Eukaryota</taxon>
        <taxon>Viridiplantae</taxon>
        <taxon>Streptophyta</taxon>
        <taxon>Embryophyta</taxon>
        <taxon>Tracheophyta</taxon>
        <taxon>Spermatophyta</taxon>
        <taxon>Magnoliopsida</taxon>
        <taxon>eudicotyledons</taxon>
        <taxon>Gunneridae</taxon>
        <taxon>Pentapetalae</taxon>
        <taxon>asterids</taxon>
        <taxon>campanulids</taxon>
        <taxon>Asterales</taxon>
        <taxon>Asteraceae</taxon>
        <taxon>Asteroideae</taxon>
        <taxon>Anthemideae</taxon>
        <taxon>Anthemidinae</taxon>
        <taxon>Tanacetum</taxon>
    </lineage>
</organism>
<sequence length="81" mass="9674">MPILEYVVKMYEPHMRLIRWGFLCKMQKEPSKYVHRGYVWNSFRFRNVIRLTCYFIKAMMTQTKLIPGLATSPVCSRVGLL</sequence>
<reference evidence="1" key="1">
    <citation type="journal article" date="2019" name="Sci. Rep.">
        <title>Draft genome of Tanacetum cinerariifolium, the natural source of mosquito coil.</title>
        <authorList>
            <person name="Yamashiro T."/>
            <person name="Shiraishi A."/>
            <person name="Satake H."/>
            <person name="Nakayama K."/>
        </authorList>
    </citation>
    <scope>NUCLEOTIDE SEQUENCE</scope>
</reference>
<comment type="caution">
    <text evidence="1">The sequence shown here is derived from an EMBL/GenBank/DDBJ whole genome shotgun (WGS) entry which is preliminary data.</text>
</comment>
<name>A0A6L2JMM7_TANCI</name>
<proteinExistence type="predicted"/>
<dbReference type="AlphaFoldDB" id="A0A6L2JMM7"/>
<dbReference type="EMBL" id="BKCJ010001025">
    <property type="protein sequence ID" value="GEU38213.1"/>
    <property type="molecule type" value="Genomic_DNA"/>
</dbReference>
<gene>
    <name evidence="1" type="ORF">Tci_010191</name>
</gene>
<protein>
    <submittedName>
        <fullName evidence="1">Uncharacterized protein</fullName>
    </submittedName>
</protein>
<accession>A0A6L2JMM7</accession>